<dbReference type="Pfam" id="PF00012">
    <property type="entry name" value="HSP70"/>
    <property type="match status" value="1"/>
</dbReference>
<dbReference type="EMBL" id="CAJVPL010000369">
    <property type="protein sequence ID" value="CAG8488684.1"/>
    <property type="molecule type" value="Genomic_DNA"/>
</dbReference>
<dbReference type="SUPFAM" id="SSF53067">
    <property type="entry name" value="Actin-like ATPase domain"/>
    <property type="match status" value="1"/>
</dbReference>
<dbReference type="Gene3D" id="3.30.30.30">
    <property type="match status" value="1"/>
</dbReference>
<evidence type="ECO:0000256" key="2">
    <source>
        <dbReference type="ARBA" id="ARBA00022840"/>
    </source>
</evidence>
<evidence type="ECO:0000313" key="3">
    <source>
        <dbReference type="EMBL" id="CAG8488684.1"/>
    </source>
</evidence>
<gene>
    <name evidence="3" type="ORF">AGERDE_LOCUS3632</name>
</gene>
<dbReference type="InterPro" id="IPR043129">
    <property type="entry name" value="ATPase_NBD"/>
</dbReference>
<evidence type="ECO:0000313" key="4">
    <source>
        <dbReference type="Proteomes" id="UP000789831"/>
    </source>
</evidence>
<dbReference type="Proteomes" id="UP000789831">
    <property type="component" value="Unassembled WGS sequence"/>
</dbReference>
<accession>A0A9N8WMS7</accession>
<dbReference type="GO" id="GO:0005524">
    <property type="term" value="F:ATP binding"/>
    <property type="evidence" value="ECO:0007669"/>
    <property type="project" value="UniProtKB-KW"/>
</dbReference>
<comment type="caution">
    <text evidence="3">The sequence shown here is derived from an EMBL/GenBank/DDBJ whole genome shotgun (WGS) entry which is preliminary data.</text>
</comment>
<organism evidence="3 4">
    <name type="scientific">Ambispora gerdemannii</name>
    <dbReference type="NCBI Taxonomy" id="144530"/>
    <lineage>
        <taxon>Eukaryota</taxon>
        <taxon>Fungi</taxon>
        <taxon>Fungi incertae sedis</taxon>
        <taxon>Mucoromycota</taxon>
        <taxon>Glomeromycotina</taxon>
        <taxon>Glomeromycetes</taxon>
        <taxon>Archaeosporales</taxon>
        <taxon>Ambisporaceae</taxon>
        <taxon>Ambispora</taxon>
    </lineage>
</organism>
<name>A0A9N8WMS7_9GLOM</name>
<evidence type="ECO:0000256" key="1">
    <source>
        <dbReference type="ARBA" id="ARBA00022741"/>
    </source>
</evidence>
<dbReference type="PANTHER" id="PTHR19375">
    <property type="entry name" value="HEAT SHOCK PROTEIN 70KDA"/>
    <property type="match status" value="1"/>
</dbReference>
<dbReference type="FunFam" id="3.30.30.30:FF:000001">
    <property type="entry name" value="heat shock 70 kDa protein-like"/>
    <property type="match status" value="1"/>
</dbReference>
<keyword evidence="1" id="KW-0547">Nucleotide-binding</keyword>
<dbReference type="AlphaFoldDB" id="A0A9N8WMS7"/>
<dbReference type="InterPro" id="IPR013126">
    <property type="entry name" value="Hsp_70_fam"/>
</dbReference>
<dbReference type="OrthoDB" id="2401965at2759"/>
<proteinExistence type="predicted"/>
<keyword evidence="2" id="KW-0067">ATP-binding</keyword>
<protein>
    <submittedName>
        <fullName evidence="3">3010_t:CDS:1</fullName>
    </submittedName>
</protein>
<reference evidence="3" key="1">
    <citation type="submission" date="2021-06" db="EMBL/GenBank/DDBJ databases">
        <authorList>
            <person name="Kallberg Y."/>
            <person name="Tangrot J."/>
            <person name="Rosling A."/>
        </authorList>
    </citation>
    <scope>NUCLEOTIDE SEQUENCE</scope>
    <source>
        <strain evidence="3">MT106</strain>
    </source>
</reference>
<dbReference type="GO" id="GO:0140662">
    <property type="term" value="F:ATP-dependent protein folding chaperone"/>
    <property type="evidence" value="ECO:0007669"/>
    <property type="project" value="InterPro"/>
</dbReference>
<keyword evidence="4" id="KW-1185">Reference proteome</keyword>
<sequence length="89" mass="10498">MRPKSKPKNTIFDARRLIGQRFSDRDVQNDIKHFLFKIINKDDKPVIQVKVKGKEKIFTPEEISAMCLLALMMQVTKEANMKQLQYLIF</sequence>